<evidence type="ECO:0008006" key="2">
    <source>
        <dbReference type="Google" id="ProtNLM"/>
    </source>
</evidence>
<proteinExistence type="predicted"/>
<evidence type="ECO:0000313" key="1">
    <source>
        <dbReference type="EMBL" id="KKK93944.1"/>
    </source>
</evidence>
<dbReference type="InterPro" id="IPR014710">
    <property type="entry name" value="RmlC-like_jellyroll"/>
</dbReference>
<accession>A0A0F9BU55</accession>
<protein>
    <recommendedName>
        <fullName evidence="2">Cupin 2 conserved barrel domain-containing protein</fullName>
    </recommendedName>
</protein>
<organism evidence="1">
    <name type="scientific">marine sediment metagenome</name>
    <dbReference type="NCBI Taxonomy" id="412755"/>
    <lineage>
        <taxon>unclassified sequences</taxon>
        <taxon>metagenomes</taxon>
        <taxon>ecological metagenomes</taxon>
    </lineage>
</organism>
<comment type="caution">
    <text evidence="1">The sequence shown here is derived from an EMBL/GenBank/DDBJ whole genome shotgun (WGS) entry which is preliminary data.</text>
</comment>
<dbReference type="InterPro" id="IPR011051">
    <property type="entry name" value="RmlC_Cupin_sf"/>
</dbReference>
<dbReference type="Gene3D" id="2.60.120.10">
    <property type="entry name" value="Jelly Rolls"/>
    <property type="match status" value="1"/>
</dbReference>
<name>A0A0F9BU55_9ZZZZ</name>
<dbReference type="EMBL" id="LAZR01047555">
    <property type="protein sequence ID" value="KKK93944.1"/>
    <property type="molecule type" value="Genomic_DNA"/>
</dbReference>
<gene>
    <name evidence="1" type="ORF">LCGC14_2687840</name>
</gene>
<sequence length="92" mass="10201">MNDKNQLDLIGKWPILGSEAREKKQIFVIGPRQTLNFIHGSEGHMLVSFAVSNDFIHFGSMTIPAGEPTDSEVHKGDEVFYVLEGSISIIIT</sequence>
<reference evidence="1" key="1">
    <citation type="journal article" date="2015" name="Nature">
        <title>Complex archaea that bridge the gap between prokaryotes and eukaryotes.</title>
        <authorList>
            <person name="Spang A."/>
            <person name="Saw J.H."/>
            <person name="Jorgensen S.L."/>
            <person name="Zaremba-Niedzwiedzka K."/>
            <person name="Martijn J."/>
            <person name="Lind A.E."/>
            <person name="van Eijk R."/>
            <person name="Schleper C."/>
            <person name="Guy L."/>
            <person name="Ettema T.J."/>
        </authorList>
    </citation>
    <scope>NUCLEOTIDE SEQUENCE</scope>
</reference>
<dbReference type="SUPFAM" id="SSF51182">
    <property type="entry name" value="RmlC-like cupins"/>
    <property type="match status" value="1"/>
</dbReference>
<dbReference type="AlphaFoldDB" id="A0A0F9BU55"/>
<feature type="non-terminal residue" evidence="1">
    <location>
        <position position="92"/>
    </location>
</feature>